<dbReference type="EMBL" id="LIXZ01000004">
    <property type="protein sequence ID" value="KPL60308.1"/>
    <property type="molecule type" value="Genomic_DNA"/>
</dbReference>
<protein>
    <submittedName>
        <fullName evidence="5">MarR family transcriptional regulator</fullName>
    </submittedName>
</protein>
<keyword evidence="1" id="KW-0805">Transcription regulation</keyword>
<dbReference type="PANTHER" id="PTHR42756:SF1">
    <property type="entry name" value="TRANSCRIPTIONAL REPRESSOR OF EMRAB OPERON"/>
    <property type="match status" value="1"/>
</dbReference>
<feature type="domain" description="HTH marR-type" evidence="4">
    <location>
        <begin position="4"/>
        <end position="135"/>
    </location>
</feature>
<proteinExistence type="predicted"/>
<keyword evidence="3" id="KW-0804">Transcription</keyword>
<dbReference type="InterPro" id="IPR036388">
    <property type="entry name" value="WH-like_DNA-bd_sf"/>
</dbReference>
<dbReference type="Proteomes" id="UP000050398">
    <property type="component" value="Unassembled WGS sequence"/>
</dbReference>
<accession>A0A0P6WRS7</accession>
<dbReference type="eggNOG" id="COG1846">
    <property type="taxonomic scope" value="Bacteria"/>
</dbReference>
<evidence type="ECO:0000256" key="3">
    <source>
        <dbReference type="ARBA" id="ARBA00023163"/>
    </source>
</evidence>
<comment type="caution">
    <text evidence="5">The sequence shown here is derived from an EMBL/GenBank/DDBJ whole genome shotgun (WGS) entry which is preliminary data.</text>
</comment>
<dbReference type="PANTHER" id="PTHR42756">
    <property type="entry name" value="TRANSCRIPTIONAL REGULATOR, MARR"/>
    <property type="match status" value="1"/>
</dbReference>
<gene>
    <name evidence="5" type="ORF">AM506_06765</name>
</gene>
<dbReference type="GO" id="GO:0003677">
    <property type="term" value="F:DNA binding"/>
    <property type="evidence" value="ECO:0007669"/>
    <property type="project" value="UniProtKB-KW"/>
</dbReference>
<evidence type="ECO:0000313" key="5">
    <source>
        <dbReference type="EMBL" id="KPL60308.1"/>
    </source>
</evidence>
<dbReference type="CDD" id="cd00090">
    <property type="entry name" value="HTH_ARSR"/>
    <property type="match status" value="1"/>
</dbReference>
<dbReference type="OrthoDB" id="1904211at2"/>
<dbReference type="InterPro" id="IPR036390">
    <property type="entry name" value="WH_DNA-bd_sf"/>
</dbReference>
<organism evidence="5 6">
    <name type="scientific">Rossellomorea vietnamensis</name>
    <dbReference type="NCBI Taxonomy" id="218284"/>
    <lineage>
        <taxon>Bacteria</taxon>
        <taxon>Bacillati</taxon>
        <taxon>Bacillota</taxon>
        <taxon>Bacilli</taxon>
        <taxon>Bacillales</taxon>
        <taxon>Bacillaceae</taxon>
        <taxon>Rossellomorea</taxon>
    </lineage>
</organism>
<dbReference type="Gene3D" id="1.10.10.10">
    <property type="entry name" value="Winged helix-like DNA-binding domain superfamily/Winged helix DNA-binding domain"/>
    <property type="match status" value="1"/>
</dbReference>
<evidence type="ECO:0000256" key="2">
    <source>
        <dbReference type="ARBA" id="ARBA00023125"/>
    </source>
</evidence>
<reference evidence="5 6" key="1">
    <citation type="submission" date="2015-08" db="EMBL/GenBank/DDBJ databases">
        <title>Draft Genome Sequence of Bacillus vietnamensis UCD-SED5.</title>
        <authorList>
            <person name="Lee R.D."/>
            <person name="Jospin G."/>
            <person name="Lang J.M."/>
            <person name="Coil D.A."/>
            <person name="Eisen J.A."/>
        </authorList>
    </citation>
    <scope>NUCLEOTIDE SEQUENCE [LARGE SCALE GENOMIC DNA]</scope>
    <source>
        <strain evidence="5 6">UCD-SED5</strain>
    </source>
</reference>
<dbReference type="SUPFAM" id="SSF46785">
    <property type="entry name" value="Winged helix' DNA-binding domain"/>
    <property type="match status" value="1"/>
</dbReference>
<dbReference type="RefSeq" id="WP_060671729.1">
    <property type="nucleotide sequence ID" value="NZ_LIXZ01000004.1"/>
</dbReference>
<dbReference type="PRINTS" id="PR00598">
    <property type="entry name" value="HTHMARR"/>
</dbReference>
<dbReference type="SMART" id="SM00347">
    <property type="entry name" value="HTH_MARR"/>
    <property type="match status" value="1"/>
</dbReference>
<evidence type="ECO:0000256" key="1">
    <source>
        <dbReference type="ARBA" id="ARBA00023015"/>
    </source>
</evidence>
<dbReference type="GO" id="GO:0003700">
    <property type="term" value="F:DNA-binding transcription factor activity"/>
    <property type="evidence" value="ECO:0007669"/>
    <property type="project" value="InterPro"/>
</dbReference>
<dbReference type="AlphaFoldDB" id="A0A0P6WRS7"/>
<keyword evidence="2" id="KW-0238">DNA-binding</keyword>
<evidence type="ECO:0000259" key="4">
    <source>
        <dbReference type="PROSITE" id="PS50995"/>
    </source>
</evidence>
<dbReference type="PROSITE" id="PS50995">
    <property type="entry name" value="HTH_MARR_2"/>
    <property type="match status" value="1"/>
</dbReference>
<dbReference type="Pfam" id="PF01047">
    <property type="entry name" value="MarR"/>
    <property type="match status" value="1"/>
</dbReference>
<dbReference type="PATRIC" id="fig|218284.4.peg.2850"/>
<sequence>MKSAQQFFQELIRLYRPFENQLNVQLSEHGLHRAQWTILYNLYHNGPASNVEISNYQSVEKPTITRTVHQLEEAGYIQRIPGKDRREKRMQLTDAGIEVYENARKTIDRFEQTIMDGISEEKQLEMMEMMKKIKENLNR</sequence>
<evidence type="ECO:0000313" key="6">
    <source>
        <dbReference type="Proteomes" id="UP000050398"/>
    </source>
</evidence>
<name>A0A0P6WRS7_9BACI</name>
<dbReference type="InterPro" id="IPR011991">
    <property type="entry name" value="ArsR-like_HTH"/>
</dbReference>
<dbReference type="InterPro" id="IPR000835">
    <property type="entry name" value="HTH_MarR-typ"/>
</dbReference>